<keyword evidence="3" id="KW-1185">Reference proteome</keyword>
<dbReference type="OrthoDB" id="5427633at2759"/>
<evidence type="ECO:0000313" key="2">
    <source>
        <dbReference type="EMBL" id="KAF1963147.1"/>
    </source>
</evidence>
<dbReference type="InterPro" id="IPR023093">
    <property type="entry name" value="ScpA-like_C"/>
</dbReference>
<feature type="region of interest" description="Disordered" evidence="1">
    <location>
        <begin position="53"/>
        <end position="120"/>
    </location>
</feature>
<reference evidence="2" key="1">
    <citation type="journal article" date="2020" name="Stud. Mycol.">
        <title>101 Dothideomycetes genomes: a test case for predicting lifestyles and emergence of pathogens.</title>
        <authorList>
            <person name="Haridas S."/>
            <person name="Albert R."/>
            <person name="Binder M."/>
            <person name="Bloem J."/>
            <person name="Labutti K."/>
            <person name="Salamov A."/>
            <person name="Andreopoulos B."/>
            <person name="Baker S."/>
            <person name="Barry K."/>
            <person name="Bills G."/>
            <person name="Bluhm B."/>
            <person name="Cannon C."/>
            <person name="Castanera R."/>
            <person name="Culley D."/>
            <person name="Daum C."/>
            <person name="Ezra D."/>
            <person name="Gonzalez J."/>
            <person name="Henrissat B."/>
            <person name="Kuo A."/>
            <person name="Liang C."/>
            <person name="Lipzen A."/>
            <person name="Lutzoni F."/>
            <person name="Magnuson J."/>
            <person name="Mondo S."/>
            <person name="Nolan M."/>
            <person name="Ohm R."/>
            <person name="Pangilinan J."/>
            <person name="Park H.-J."/>
            <person name="Ramirez L."/>
            <person name="Alfaro M."/>
            <person name="Sun H."/>
            <person name="Tritt A."/>
            <person name="Yoshinaga Y."/>
            <person name="Zwiers L.-H."/>
            <person name="Turgeon B."/>
            <person name="Goodwin S."/>
            <person name="Spatafora J."/>
            <person name="Crous P."/>
            <person name="Grigoriev I."/>
        </authorList>
    </citation>
    <scope>NUCLEOTIDE SEQUENCE</scope>
    <source>
        <strain evidence="2">CBS 675.92</strain>
    </source>
</reference>
<dbReference type="Gene3D" id="1.10.10.580">
    <property type="entry name" value="Structural maintenance of chromosome 1. Chain E"/>
    <property type="match status" value="1"/>
</dbReference>
<evidence type="ECO:0008006" key="4">
    <source>
        <dbReference type="Google" id="ProtNLM"/>
    </source>
</evidence>
<gene>
    <name evidence="2" type="ORF">CC80DRAFT_487544</name>
</gene>
<dbReference type="AlphaFoldDB" id="A0A6A5UQ01"/>
<feature type="compositionally biased region" description="Gly residues" evidence="1">
    <location>
        <begin position="111"/>
        <end position="120"/>
    </location>
</feature>
<sequence length="646" mass="68883">MHMMLRAVRDAALDPEAGKARPEQLLLQDDPSFLPEFALPPLELLAELDLGPPLEPLSRHGDSQSLTPFGTQQAPTTPGGPVGGLILPGSSSQGPGGFAIQGDVGPSSVGGPSGMSGSGGFDDMIGDPGFTFDDDGNLVDLTDTNAIFRTPMAPGGTTMPSDAGASARVRQEHEDGLRAGIEHHGDQMEFDLPILGDDLPEGEAFPMGLQQQPGISSDVPGSDPMVVAPSRRKKRAARVLSADKTVELRNKDLADWNANYLDNMKQASRHKNQLLLAQQAKKNAEHYVWGAGIGGIGARLSGVTRLTPFDMFTGDHLFELFTGINRHGVAGKKHDRDSGIDDVTQEEARRVRQRMGEFEEQIGLGLEDDVMFIPDGDEVELPREAPSALDDKQLFSAMPWNITASIRGSSAIAKSGRVGAPSSLPGARRGTRIISASPLHGRGQPGELQPLEGYDEGEGSFDDFGGFAGFSSELPEAALAQPTIRVQEALSAEGENFITFVVDAIEEKRDRVQAAQEPISDVLQADVAADIHEVSFEELIPPGENNKMIASQALMMTLTLGTKGLLKVRQEEHFEEISVSLTEKAKAALVVEPVEDGEDEGGDAEEHEEGGIEELGEGGNFEEQFAASREGSNEDEAIGDADSLYG</sequence>
<organism evidence="2 3">
    <name type="scientific">Byssothecium circinans</name>
    <dbReference type="NCBI Taxonomy" id="147558"/>
    <lineage>
        <taxon>Eukaryota</taxon>
        <taxon>Fungi</taxon>
        <taxon>Dikarya</taxon>
        <taxon>Ascomycota</taxon>
        <taxon>Pezizomycotina</taxon>
        <taxon>Dothideomycetes</taxon>
        <taxon>Pleosporomycetidae</taxon>
        <taxon>Pleosporales</taxon>
        <taxon>Massarineae</taxon>
        <taxon>Massarinaceae</taxon>
        <taxon>Byssothecium</taxon>
    </lineage>
</organism>
<feature type="region of interest" description="Disordered" evidence="1">
    <location>
        <begin position="594"/>
        <end position="646"/>
    </location>
</feature>
<dbReference type="Proteomes" id="UP000800035">
    <property type="component" value="Unassembled WGS sequence"/>
</dbReference>
<proteinExistence type="predicted"/>
<protein>
    <recommendedName>
        <fullName evidence="4">Rad21/Rec8-like protein C-terminal eukaryotic domain-containing protein</fullName>
    </recommendedName>
</protein>
<feature type="non-terminal residue" evidence="2">
    <location>
        <position position="646"/>
    </location>
</feature>
<name>A0A6A5UQ01_9PLEO</name>
<feature type="compositionally biased region" description="Acidic residues" evidence="1">
    <location>
        <begin position="594"/>
        <end position="616"/>
    </location>
</feature>
<feature type="compositionally biased region" description="Low complexity" evidence="1">
    <location>
        <begin position="67"/>
        <end position="89"/>
    </location>
</feature>
<accession>A0A6A5UQ01</accession>
<dbReference type="CDD" id="cd21789">
    <property type="entry name" value="Rad21_Rec8_M_SpRec8p-like"/>
    <property type="match status" value="1"/>
</dbReference>
<feature type="region of interest" description="Disordered" evidence="1">
    <location>
        <begin position="415"/>
        <end position="456"/>
    </location>
</feature>
<evidence type="ECO:0000313" key="3">
    <source>
        <dbReference type="Proteomes" id="UP000800035"/>
    </source>
</evidence>
<evidence type="ECO:0000256" key="1">
    <source>
        <dbReference type="SAM" id="MobiDB-lite"/>
    </source>
</evidence>
<dbReference type="EMBL" id="ML976978">
    <property type="protein sequence ID" value="KAF1963147.1"/>
    <property type="molecule type" value="Genomic_DNA"/>
</dbReference>